<gene>
    <name evidence="6" type="ORF">CAL65_21745</name>
</gene>
<proteinExistence type="predicted"/>
<dbReference type="SUPFAM" id="SSF48498">
    <property type="entry name" value="Tetracyclin repressor-like, C-terminal domain"/>
    <property type="match status" value="1"/>
</dbReference>
<dbReference type="GO" id="GO:0003700">
    <property type="term" value="F:DNA-binding transcription factor activity"/>
    <property type="evidence" value="ECO:0007669"/>
    <property type="project" value="TreeGrafter"/>
</dbReference>
<dbReference type="Proteomes" id="UP000256763">
    <property type="component" value="Unassembled WGS sequence"/>
</dbReference>
<evidence type="ECO:0000259" key="5">
    <source>
        <dbReference type="PROSITE" id="PS50977"/>
    </source>
</evidence>
<sequence>MVNSVGDTAISDYAAFQRRVANYRDQVCRQIYRENQSCIRVKKEEVAVCRMTAIFEKTLEISNRTGFQAMSVRDLSEATGISMGALYSYIESKERLLDMILGLGSSTTRQVLNEMPQDTLGARAKLRWFLRTHLYLTEAMQPWFYFSYMESRHFGKEAREKAIDKELATERLVADYLQEGIAEGEFATDEPELTAAAVKPLLQDWYLKRWKFHRRDISVDHYADF</sequence>
<comment type="caution">
    <text evidence="6">The sequence shown here is derived from an EMBL/GenBank/DDBJ whole genome shotgun (WGS) entry which is preliminary data.</text>
</comment>
<accession>A0A3E0WG56</accession>
<feature type="DNA-binding region" description="H-T-H motif" evidence="4">
    <location>
        <begin position="71"/>
        <end position="90"/>
    </location>
</feature>
<dbReference type="Pfam" id="PF00440">
    <property type="entry name" value="TetR_N"/>
    <property type="match status" value="1"/>
</dbReference>
<dbReference type="InterPro" id="IPR041490">
    <property type="entry name" value="KstR2_TetR_C"/>
</dbReference>
<evidence type="ECO:0000256" key="4">
    <source>
        <dbReference type="PROSITE-ProRule" id="PRU00335"/>
    </source>
</evidence>
<dbReference type="InterPro" id="IPR036271">
    <property type="entry name" value="Tet_transcr_reg_TetR-rel_C_sf"/>
</dbReference>
<dbReference type="Pfam" id="PF17932">
    <property type="entry name" value="TetR_C_24"/>
    <property type="match status" value="1"/>
</dbReference>
<dbReference type="Gene3D" id="1.10.357.10">
    <property type="entry name" value="Tetracycline Repressor, domain 2"/>
    <property type="match status" value="1"/>
</dbReference>
<keyword evidence="2 4" id="KW-0238">DNA-binding</keyword>
<evidence type="ECO:0000313" key="6">
    <source>
        <dbReference type="EMBL" id="RFA31708.1"/>
    </source>
</evidence>
<dbReference type="InterPro" id="IPR001647">
    <property type="entry name" value="HTH_TetR"/>
</dbReference>
<evidence type="ECO:0000256" key="1">
    <source>
        <dbReference type="ARBA" id="ARBA00023015"/>
    </source>
</evidence>
<dbReference type="GO" id="GO:0000976">
    <property type="term" value="F:transcription cis-regulatory region binding"/>
    <property type="evidence" value="ECO:0007669"/>
    <property type="project" value="TreeGrafter"/>
</dbReference>
<keyword evidence="1" id="KW-0805">Transcription regulation</keyword>
<dbReference type="OrthoDB" id="9808189at2"/>
<keyword evidence="7" id="KW-1185">Reference proteome</keyword>
<dbReference type="EMBL" id="NFZW01000042">
    <property type="protein sequence ID" value="RFA31708.1"/>
    <property type="molecule type" value="Genomic_DNA"/>
</dbReference>
<dbReference type="InterPro" id="IPR050109">
    <property type="entry name" value="HTH-type_TetR-like_transc_reg"/>
</dbReference>
<keyword evidence="3" id="KW-0804">Transcription</keyword>
<evidence type="ECO:0000256" key="3">
    <source>
        <dbReference type="ARBA" id="ARBA00023163"/>
    </source>
</evidence>
<evidence type="ECO:0000256" key="2">
    <source>
        <dbReference type="ARBA" id="ARBA00023125"/>
    </source>
</evidence>
<dbReference type="AlphaFoldDB" id="A0A3E0WG56"/>
<dbReference type="PANTHER" id="PTHR30055:SF240">
    <property type="entry name" value="HTH-TYPE TRANSCRIPTIONAL REGULATOR ACRR"/>
    <property type="match status" value="1"/>
</dbReference>
<organism evidence="6 7">
    <name type="scientific">Alkalilimnicola ehrlichii</name>
    <dbReference type="NCBI Taxonomy" id="351052"/>
    <lineage>
        <taxon>Bacteria</taxon>
        <taxon>Pseudomonadati</taxon>
        <taxon>Pseudomonadota</taxon>
        <taxon>Gammaproteobacteria</taxon>
        <taxon>Chromatiales</taxon>
        <taxon>Ectothiorhodospiraceae</taxon>
        <taxon>Alkalilimnicola</taxon>
    </lineage>
</organism>
<protein>
    <recommendedName>
        <fullName evidence="5">HTH tetR-type domain-containing protein</fullName>
    </recommendedName>
</protein>
<evidence type="ECO:0000313" key="7">
    <source>
        <dbReference type="Proteomes" id="UP000256763"/>
    </source>
</evidence>
<feature type="domain" description="HTH tetR-type" evidence="5">
    <location>
        <begin position="48"/>
        <end position="108"/>
    </location>
</feature>
<dbReference type="Gene3D" id="1.10.10.60">
    <property type="entry name" value="Homeodomain-like"/>
    <property type="match status" value="1"/>
</dbReference>
<dbReference type="PROSITE" id="PS50977">
    <property type="entry name" value="HTH_TETR_2"/>
    <property type="match status" value="1"/>
</dbReference>
<dbReference type="PANTHER" id="PTHR30055">
    <property type="entry name" value="HTH-TYPE TRANSCRIPTIONAL REGULATOR RUTR"/>
    <property type="match status" value="1"/>
</dbReference>
<reference evidence="7" key="1">
    <citation type="submission" date="2017-05" db="EMBL/GenBank/DDBJ databases">
        <authorList>
            <person name="Sharma S."/>
            <person name="Sidhu C."/>
            <person name="Pinnaka A.K."/>
        </authorList>
    </citation>
    <scope>NUCLEOTIDE SEQUENCE [LARGE SCALE GENOMIC DNA]</scope>
    <source>
        <strain evidence="7">AK93</strain>
    </source>
</reference>
<dbReference type="InterPro" id="IPR009057">
    <property type="entry name" value="Homeodomain-like_sf"/>
</dbReference>
<dbReference type="SUPFAM" id="SSF46689">
    <property type="entry name" value="Homeodomain-like"/>
    <property type="match status" value="1"/>
</dbReference>
<name>A0A3E0WG56_9GAMM</name>
<dbReference type="RefSeq" id="WP_116303556.1">
    <property type="nucleotide sequence ID" value="NZ_NFZV01000023.1"/>
</dbReference>